<proteinExistence type="predicted"/>
<evidence type="ECO:0000313" key="1">
    <source>
        <dbReference type="EMBL" id="MBB6218218.1"/>
    </source>
</evidence>
<comment type="caution">
    <text evidence="1">The sequence shown here is derived from an EMBL/GenBank/DDBJ whole genome shotgun (WGS) entry which is preliminary data.</text>
</comment>
<gene>
    <name evidence="1" type="ORF">HNQ80_004358</name>
</gene>
<evidence type="ECO:0000313" key="2">
    <source>
        <dbReference type="Proteomes" id="UP000579281"/>
    </source>
</evidence>
<organism evidence="1 2">
    <name type="scientific">Anaerosolibacter carboniphilus</name>
    <dbReference type="NCBI Taxonomy" id="1417629"/>
    <lineage>
        <taxon>Bacteria</taxon>
        <taxon>Bacillati</taxon>
        <taxon>Bacillota</taxon>
        <taxon>Clostridia</taxon>
        <taxon>Peptostreptococcales</taxon>
        <taxon>Thermotaleaceae</taxon>
        <taxon>Anaerosolibacter</taxon>
    </lineage>
</organism>
<reference evidence="1 2" key="1">
    <citation type="submission" date="2020-08" db="EMBL/GenBank/DDBJ databases">
        <title>Genomic Encyclopedia of Type Strains, Phase IV (KMG-IV): sequencing the most valuable type-strain genomes for metagenomic binning, comparative biology and taxonomic classification.</title>
        <authorList>
            <person name="Goeker M."/>
        </authorList>
    </citation>
    <scope>NUCLEOTIDE SEQUENCE [LARGE SCALE GENOMIC DNA]</scope>
    <source>
        <strain evidence="1 2">DSM 103526</strain>
    </source>
</reference>
<protein>
    <submittedName>
        <fullName evidence="1">Uncharacterized protein</fullName>
    </submittedName>
</protein>
<sequence length="55" mass="6304">MDKYVVERLYEALARCKNMIQEVVKESDDPTLALGQELGVSMVIDEIENIINTYL</sequence>
<dbReference type="EMBL" id="JACHEN010000034">
    <property type="protein sequence ID" value="MBB6218218.1"/>
    <property type="molecule type" value="Genomic_DNA"/>
</dbReference>
<dbReference type="RefSeq" id="WP_184312706.1">
    <property type="nucleotide sequence ID" value="NZ_JACHEN010000034.1"/>
</dbReference>
<name>A0A841L0V0_9FIRM</name>
<accession>A0A841L0V0</accession>
<dbReference type="AlphaFoldDB" id="A0A841L0V0"/>
<keyword evidence="2" id="KW-1185">Reference proteome</keyword>
<dbReference type="Proteomes" id="UP000579281">
    <property type="component" value="Unassembled WGS sequence"/>
</dbReference>